<accession>A0A1G4JTJ7</accession>
<dbReference type="PANTHER" id="PTHR12442:SF22">
    <property type="entry name" value="CYTOPLASMIC DYNEIN 1 INTERMEDIATE CHAIN-RELATED"/>
    <property type="match status" value="1"/>
</dbReference>
<keyword evidence="1" id="KW-0963">Cytoplasm</keyword>
<name>A0A1G4JTJ7_9SACH</name>
<dbReference type="InterPro" id="IPR050687">
    <property type="entry name" value="Dynein_IC"/>
</dbReference>
<keyword evidence="6" id="KW-1185">Reference proteome</keyword>
<feature type="compositionally biased region" description="Low complexity" evidence="4">
    <location>
        <begin position="101"/>
        <end position="113"/>
    </location>
</feature>
<dbReference type="GO" id="GO:0005868">
    <property type="term" value="C:cytoplasmic dynein complex"/>
    <property type="evidence" value="ECO:0007669"/>
    <property type="project" value="TreeGrafter"/>
</dbReference>
<dbReference type="Proteomes" id="UP000191144">
    <property type="component" value="Chromosome F"/>
</dbReference>
<reference evidence="6" key="1">
    <citation type="submission" date="2016-03" db="EMBL/GenBank/DDBJ databases">
        <authorList>
            <person name="Devillers Hugo."/>
        </authorList>
    </citation>
    <scope>NUCLEOTIDE SEQUENCE [LARGE SCALE GENOMIC DNA]</scope>
</reference>
<feature type="region of interest" description="Disordered" evidence="4">
    <location>
        <begin position="98"/>
        <end position="124"/>
    </location>
</feature>
<dbReference type="AlphaFoldDB" id="A0A1G4JTJ7"/>
<dbReference type="SUPFAM" id="SSF50978">
    <property type="entry name" value="WD40 repeat-like"/>
    <property type="match status" value="1"/>
</dbReference>
<evidence type="ECO:0000313" key="6">
    <source>
        <dbReference type="Proteomes" id="UP000191144"/>
    </source>
</evidence>
<dbReference type="GO" id="GO:0010970">
    <property type="term" value="P:transport along microtubule"/>
    <property type="evidence" value="ECO:0007669"/>
    <property type="project" value="TreeGrafter"/>
</dbReference>
<dbReference type="InterPro" id="IPR036322">
    <property type="entry name" value="WD40_repeat_dom_sf"/>
</dbReference>
<keyword evidence="3" id="KW-0677">Repeat</keyword>
<dbReference type="InterPro" id="IPR015943">
    <property type="entry name" value="WD40/YVTN_repeat-like_dom_sf"/>
</dbReference>
<dbReference type="OrthoDB" id="366230at2759"/>
<dbReference type="GO" id="GO:0045504">
    <property type="term" value="F:dynein heavy chain binding"/>
    <property type="evidence" value="ECO:0007669"/>
    <property type="project" value="TreeGrafter"/>
</dbReference>
<gene>
    <name evidence="5" type="ORF">LAME_0F06568G</name>
</gene>
<protein>
    <submittedName>
        <fullName evidence="5">LAME_0F06568g1_1</fullName>
    </submittedName>
</protein>
<evidence type="ECO:0000256" key="4">
    <source>
        <dbReference type="SAM" id="MobiDB-lite"/>
    </source>
</evidence>
<keyword evidence="2" id="KW-0853">WD repeat</keyword>
<organism evidence="5 6">
    <name type="scientific">Lachancea meyersii CBS 8951</name>
    <dbReference type="NCBI Taxonomy" id="1266667"/>
    <lineage>
        <taxon>Eukaryota</taxon>
        <taxon>Fungi</taxon>
        <taxon>Dikarya</taxon>
        <taxon>Ascomycota</taxon>
        <taxon>Saccharomycotina</taxon>
        <taxon>Saccharomycetes</taxon>
        <taxon>Saccharomycetales</taxon>
        <taxon>Saccharomycetaceae</taxon>
        <taxon>Lachancea</taxon>
    </lineage>
</organism>
<dbReference type="EMBL" id="LT598477">
    <property type="protein sequence ID" value="SCU94208.1"/>
    <property type="molecule type" value="Genomic_DNA"/>
</dbReference>
<evidence type="ECO:0000313" key="5">
    <source>
        <dbReference type="EMBL" id="SCU94208.1"/>
    </source>
</evidence>
<sequence length="580" mass="64977">MDILEEKRKKLRELRERRQQSRGPVSADQRDDLASHLLSSSNTEHLANPVEMINISTQTEGLSDSKEDVLALPTILTYEQAVQTDPVDLTEKSIQLDSEIESSTTTTTVSSDENSSRPELAETSPHSVRIVEPFVINNQALTVGVRSFSLLEALDKSKASLTEKEFRDAEHFCISHTLGSKIEVKTGIENRCVWVDYYAELALVVCQDASESSQGPVISCTMVSVYKFSTGELVDTVEFKGQAILRGQFIRRKRSTVTSALLTSYNGKTILYEIRAVSQPDGALNIERNLIVRNFHHYPVFALWQHHIDSPRVLVGSTDGSISDLDILKMDFYQTSDTDAHFKILPVSSSSLILTDDSSSELPSGFRKQLQKQSCYDETAITSLVTMPHDPTIIYAGCEDGGIYKINLSDVKSGIVRIDTENNGFTPPNAGESEDIFHTFPITGLCQCVNAPNLLLSFGMDWECKIWDVFNNRRLATIELDYPIIRGEWVSYEDTFSIFILTPAALSVYNPMVTLEFTESGSISWRVLNKPVEIFSINVSHFDEFTYFTSFTVLEENGQFYALLGGDCPHQLCVQVNMQR</sequence>
<evidence type="ECO:0000256" key="2">
    <source>
        <dbReference type="ARBA" id="ARBA00022574"/>
    </source>
</evidence>
<dbReference type="GO" id="GO:0045503">
    <property type="term" value="F:dynein light chain binding"/>
    <property type="evidence" value="ECO:0007669"/>
    <property type="project" value="TreeGrafter"/>
</dbReference>
<dbReference type="PANTHER" id="PTHR12442">
    <property type="entry name" value="DYNEIN INTERMEDIATE CHAIN"/>
    <property type="match status" value="1"/>
</dbReference>
<proteinExistence type="predicted"/>
<dbReference type="Gene3D" id="2.130.10.10">
    <property type="entry name" value="YVTN repeat-like/Quinoprotein amine dehydrogenase"/>
    <property type="match status" value="1"/>
</dbReference>
<evidence type="ECO:0000256" key="1">
    <source>
        <dbReference type="ARBA" id="ARBA00022490"/>
    </source>
</evidence>
<evidence type="ECO:0000256" key="3">
    <source>
        <dbReference type="ARBA" id="ARBA00022737"/>
    </source>
</evidence>